<dbReference type="EMBL" id="CP019434">
    <property type="protein sequence ID" value="APZ42472.1"/>
    <property type="molecule type" value="Genomic_DNA"/>
</dbReference>
<evidence type="ECO:0000313" key="3">
    <source>
        <dbReference type="EMBL" id="APZ42472.1"/>
    </source>
</evidence>
<organism evidence="3 4">
    <name type="scientific">Acidihalobacter ferrooxydans</name>
    <dbReference type="NCBI Taxonomy" id="1765967"/>
    <lineage>
        <taxon>Bacteria</taxon>
        <taxon>Pseudomonadati</taxon>
        <taxon>Pseudomonadota</taxon>
        <taxon>Gammaproteobacteria</taxon>
        <taxon>Chromatiales</taxon>
        <taxon>Ectothiorhodospiraceae</taxon>
        <taxon>Acidihalobacter</taxon>
    </lineage>
</organism>
<dbReference type="RefSeq" id="WP_076836100.1">
    <property type="nucleotide sequence ID" value="NZ_CP019434.1"/>
</dbReference>
<protein>
    <recommendedName>
        <fullName evidence="2">ABC-type transport auxiliary lipoprotein component domain-containing protein</fullName>
    </recommendedName>
</protein>
<feature type="chain" id="PRO_5012885169" description="ABC-type transport auxiliary lipoprotein component domain-containing protein" evidence="1">
    <location>
        <begin position="23"/>
        <end position="205"/>
    </location>
</feature>
<feature type="signal peptide" evidence="1">
    <location>
        <begin position="1"/>
        <end position="22"/>
    </location>
</feature>
<reference evidence="3 4" key="1">
    <citation type="submission" date="2017-01" db="EMBL/GenBank/DDBJ databases">
        <title>Draft sequence of Acidihalobacter ferrooxidans strain DSM 14175 (strain V8).</title>
        <authorList>
            <person name="Khaleque H.N."/>
            <person name="Ramsay J.P."/>
            <person name="Murphy R.J.T."/>
            <person name="Kaksonen A.H."/>
            <person name="Boxall N.J."/>
            <person name="Watkin E.L.J."/>
        </authorList>
    </citation>
    <scope>NUCLEOTIDE SEQUENCE [LARGE SCALE GENOMIC DNA]</scope>
    <source>
        <strain evidence="3 4">V8</strain>
    </source>
</reference>
<proteinExistence type="predicted"/>
<accession>A0A1P8UF46</accession>
<gene>
    <name evidence="3" type="ORF">BW247_04690</name>
</gene>
<dbReference type="Proteomes" id="UP000243807">
    <property type="component" value="Chromosome"/>
</dbReference>
<keyword evidence="1" id="KW-0732">Signal</keyword>
<dbReference type="Gene3D" id="3.40.50.10610">
    <property type="entry name" value="ABC-type transport auxiliary lipoprotein component"/>
    <property type="match status" value="1"/>
</dbReference>
<keyword evidence="4" id="KW-1185">Reference proteome</keyword>
<dbReference type="PROSITE" id="PS51257">
    <property type="entry name" value="PROKAR_LIPOPROTEIN"/>
    <property type="match status" value="1"/>
</dbReference>
<dbReference type="OrthoDB" id="5624722at2"/>
<dbReference type="Pfam" id="PF03886">
    <property type="entry name" value="ABC_trans_aux"/>
    <property type="match status" value="1"/>
</dbReference>
<evidence type="ECO:0000313" key="4">
    <source>
        <dbReference type="Proteomes" id="UP000243807"/>
    </source>
</evidence>
<dbReference type="AlphaFoldDB" id="A0A1P8UF46"/>
<dbReference type="KEGG" id="afy:BW247_04690"/>
<sequence>MTYTSRLIAAALPFALVLGGCALNPGHPWTDYTLPAAAPTTSPPPAQRAAAVLRVDPIAAPAWLDTRNMYYRLDYHNAAEVLAYSESRWQAPPPEMLRGILVEHLAGSGDWKAVLGSSDSAQANYALHLRLLAFEQDFSSPQTSAGVLRIRASLIDLKNDAVRAQKTFDYHVPASAANARAGAAALAHAGDVLAQQLQRWLLEVR</sequence>
<name>A0A1P8UF46_9GAMM</name>
<evidence type="ECO:0000259" key="2">
    <source>
        <dbReference type="Pfam" id="PF03886"/>
    </source>
</evidence>
<dbReference type="STRING" id="1765967.BW247_04690"/>
<dbReference type="SUPFAM" id="SSF159594">
    <property type="entry name" value="XCC0632-like"/>
    <property type="match status" value="1"/>
</dbReference>
<evidence type="ECO:0000256" key="1">
    <source>
        <dbReference type="SAM" id="SignalP"/>
    </source>
</evidence>
<feature type="domain" description="ABC-type transport auxiliary lipoprotein component" evidence="2">
    <location>
        <begin position="32"/>
        <end position="197"/>
    </location>
</feature>
<dbReference type="InterPro" id="IPR005586">
    <property type="entry name" value="ABC_trans_aux"/>
</dbReference>